<reference evidence="3" key="1">
    <citation type="submission" date="2019-07" db="EMBL/GenBank/DDBJ databases">
        <title>De Novo Assembly of kiwifruit Actinidia rufa.</title>
        <authorList>
            <person name="Sugita-Konishi S."/>
            <person name="Sato K."/>
            <person name="Mori E."/>
            <person name="Abe Y."/>
            <person name="Kisaki G."/>
            <person name="Hamano K."/>
            <person name="Suezawa K."/>
            <person name="Otani M."/>
            <person name="Fukuda T."/>
            <person name="Manabe T."/>
            <person name="Gomi K."/>
            <person name="Tabuchi M."/>
            <person name="Akimitsu K."/>
            <person name="Kataoka I."/>
        </authorList>
    </citation>
    <scope>NUCLEOTIDE SEQUENCE [LARGE SCALE GENOMIC DNA]</scope>
    <source>
        <strain evidence="3">cv. Fuchu</strain>
    </source>
</reference>
<gene>
    <name evidence="2" type="ORF">Acr_00g0042110</name>
</gene>
<evidence type="ECO:0000256" key="1">
    <source>
        <dbReference type="SAM" id="MobiDB-lite"/>
    </source>
</evidence>
<name>A0A7J0DI69_9ERIC</name>
<feature type="region of interest" description="Disordered" evidence="1">
    <location>
        <begin position="1"/>
        <end position="22"/>
    </location>
</feature>
<evidence type="ECO:0000313" key="2">
    <source>
        <dbReference type="EMBL" id="GFS35799.1"/>
    </source>
</evidence>
<evidence type="ECO:0000313" key="3">
    <source>
        <dbReference type="Proteomes" id="UP000585474"/>
    </source>
</evidence>
<dbReference type="OrthoDB" id="1516097at2759"/>
<organism evidence="2 3">
    <name type="scientific">Actinidia rufa</name>
    <dbReference type="NCBI Taxonomy" id="165716"/>
    <lineage>
        <taxon>Eukaryota</taxon>
        <taxon>Viridiplantae</taxon>
        <taxon>Streptophyta</taxon>
        <taxon>Embryophyta</taxon>
        <taxon>Tracheophyta</taxon>
        <taxon>Spermatophyta</taxon>
        <taxon>Magnoliopsida</taxon>
        <taxon>eudicotyledons</taxon>
        <taxon>Gunneridae</taxon>
        <taxon>Pentapetalae</taxon>
        <taxon>asterids</taxon>
        <taxon>Ericales</taxon>
        <taxon>Actinidiaceae</taxon>
        <taxon>Actinidia</taxon>
    </lineage>
</organism>
<keyword evidence="3" id="KW-1185">Reference proteome</keyword>
<protein>
    <submittedName>
        <fullName evidence="2">Uncharacterized protein</fullName>
    </submittedName>
</protein>
<accession>A0A7J0DI69</accession>
<sequence>MDNYKFGPNKRGTSGGASQNKKTHIWFRDNQARTDDFYHTLQSLVKTLPSIDIVRTKDLCQRLVKRQQSTAIPRYVRGQRIACTAKFPLIALMPGTRHLRYESVLSTKPQRYGWVSYLPTYTTIGTLSRETRRETTHAPKTPGGRRAKLLGDAQRMSRATSRQNPGRLLPGRVDSRDITMQCLQTQLAKMAQILVDTRLMKPALATQAGQSEDRIKGPIQILRIELGKRSK</sequence>
<feature type="region of interest" description="Disordered" evidence="1">
    <location>
        <begin position="153"/>
        <end position="172"/>
    </location>
</feature>
<dbReference type="AlphaFoldDB" id="A0A7J0DI69"/>
<comment type="caution">
    <text evidence="2">The sequence shown here is derived from an EMBL/GenBank/DDBJ whole genome shotgun (WGS) entry which is preliminary data.</text>
</comment>
<proteinExistence type="predicted"/>
<dbReference type="EMBL" id="BJWL01000238">
    <property type="protein sequence ID" value="GFS35799.1"/>
    <property type="molecule type" value="Genomic_DNA"/>
</dbReference>
<dbReference type="Proteomes" id="UP000585474">
    <property type="component" value="Unassembled WGS sequence"/>
</dbReference>